<keyword evidence="3" id="KW-1185">Reference proteome</keyword>
<evidence type="ECO:0000256" key="1">
    <source>
        <dbReference type="SAM" id="MobiDB-lite"/>
    </source>
</evidence>
<accession>A0A2K8KUT5</accession>
<feature type="region of interest" description="Disordered" evidence="1">
    <location>
        <begin position="122"/>
        <end position="141"/>
    </location>
</feature>
<dbReference type="Proteomes" id="UP000231701">
    <property type="component" value="Chromosome"/>
</dbReference>
<sequence length="141" mass="15226">MFMRKLHIRGVSRLISGLFAVQLFAAGLCMMVPATHAMPPTSSHTASHSMDMSADHCAPPVADALDAGTNQSACSHCNQPDELLQNVQSPVHGDMLFIAYIGHSLNDISVFQPALRLTSRVPTGPPKSSSLLYNTTQRIRI</sequence>
<name>A0A2K8KUT5_MARES</name>
<evidence type="ECO:0000313" key="2">
    <source>
        <dbReference type="EMBL" id="ATX78518.1"/>
    </source>
</evidence>
<reference evidence="2 3" key="1">
    <citation type="submission" date="2016-12" db="EMBL/GenBank/DDBJ databases">
        <title>Isolation and genomic insights into novel planktonic Zetaproteobacteria from stratified waters of the Chesapeake Bay.</title>
        <authorList>
            <person name="McAllister S.M."/>
            <person name="Kato S."/>
            <person name="Chan C.S."/>
            <person name="Chiu B.K."/>
            <person name="Field E.K."/>
        </authorList>
    </citation>
    <scope>NUCLEOTIDE SEQUENCE [LARGE SCALE GENOMIC DNA]</scope>
    <source>
        <strain evidence="2 3">CP-5</strain>
    </source>
</reference>
<dbReference type="KEGG" id="maes:Ga0123461_0065"/>
<protein>
    <submittedName>
        <fullName evidence="2">Uncharacterized protein</fullName>
    </submittedName>
</protein>
<organism evidence="2 3">
    <name type="scientific">Mariprofundus aestuarium</name>
    <dbReference type="NCBI Taxonomy" id="1921086"/>
    <lineage>
        <taxon>Bacteria</taxon>
        <taxon>Pseudomonadati</taxon>
        <taxon>Pseudomonadota</taxon>
        <taxon>Candidatius Mariprofundia</taxon>
        <taxon>Mariprofundales</taxon>
        <taxon>Mariprofundaceae</taxon>
        <taxon>Mariprofundus</taxon>
    </lineage>
</organism>
<dbReference type="AlphaFoldDB" id="A0A2K8KUT5"/>
<gene>
    <name evidence="2" type="ORF">Ga0123461_0065</name>
</gene>
<dbReference type="EMBL" id="CP018799">
    <property type="protein sequence ID" value="ATX78518.1"/>
    <property type="molecule type" value="Genomic_DNA"/>
</dbReference>
<dbReference type="OrthoDB" id="5296339at2"/>
<proteinExistence type="predicted"/>
<feature type="compositionally biased region" description="Polar residues" evidence="1">
    <location>
        <begin position="126"/>
        <end position="141"/>
    </location>
</feature>
<evidence type="ECO:0000313" key="3">
    <source>
        <dbReference type="Proteomes" id="UP000231701"/>
    </source>
</evidence>